<dbReference type="Pfam" id="PF07727">
    <property type="entry name" value="RVT_2"/>
    <property type="match status" value="1"/>
</dbReference>
<keyword evidence="2" id="KW-0378">Hydrolase</keyword>
<dbReference type="EMBL" id="BKCJ010222686">
    <property type="protein sequence ID" value="GEY92195.1"/>
    <property type="molecule type" value="Genomic_DNA"/>
</dbReference>
<protein>
    <submittedName>
        <fullName evidence="5">Retrovirus-related Pol polyprotein from transposon TNT 1-94</fullName>
    </submittedName>
</protein>
<organism evidence="5">
    <name type="scientific">Tanacetum cinerariifolium</name>
    <name type="common">Dalmatian daisy</name>
    <name type="synonym">Chrysanthemum cinerariifolium</name>
    <dbReference type="NCBI Taxonomy" id="118510"/>
    <lineage>
        <taxon>Eukaryota</taxon>
        <taxon>Viridiplantae</taxon>
        <taxon>Streptophyta</taxon>
        <taxon>Embryophyta</taxon>
        <taxon>Tracheophyta</taxon>
        <taxon>Spermatophyta</taxon>
        <taxon>Magnoliopsida</taxon>
        <taxon>eudicotyledons</taxon>
        <taxon>Gunneridae</taxon>
        <taxon>Pentapetalae</taxon>
        <taxon>asterids</taxon>
        <taxon>campanulids</taxon>
        <taxon>Asterales</taxon>
        <taxon>Asteraceae</taxon>
        <taxon>Asteroideae</taxon>
        <taxon>Anthemideae</taxon>
        <taxon>Anthemidinae</taxon>
        <taxon>Tanacetum</taxon>
    </lineage>
</organism>
<gene>
    <name evidence="5" type="ORF">Tci_464169</name>
</gene>
<evidence type="ECO:0000259" key="3">
    <source>
        <dbReference type="Pfam" id="PF07727"/>
    </source>
</evidence>
<sequence>CQLGKSKKYAHKPKTVNAIVEVLYTLHMDLCGPMRVQSINGKKYILVIVDDYSRFTWVKFLRTKDETLEFIIKIIKQAKVDIGFFVGYARDRKGYRIYNKQTRKIMVIIYITFNELTGQTVPDHISSGPTPKLLTPGPISSGLVPNSATAIPYVAPTNQELEMLFQPMFDEYFNTPPVSQPVPPALAVYDLVFQPAPPDLADHVLVFPTGTLASFSFEEDAPSTSISSSLVQQSPSVHQGVTVDHTLAVNPFDPVDDVPFVNIFASKWTNFYLIDNIIGNPSRPVSIQEIHEFDRLQVWELVLPPDCAMVIALKWIYKVKLDEYGDVLKNKARLVAKGYSQEEGIDFEECFASVARLEAIRIFIANDASKNMTVYQMDVKTAFLNGDLKEKVYVSQPEAFVDPDHPHHIYRLKKALYGLK</sequence>
<feature type="non-terminal residue" evidence="5">
    <location>
        <position position="1"/>
    </location>
</feature>
<dbReference type="InterPro" id="IPR057670">
    <property type="entry name" value="SH3_retrovirus"/>
</dbReference>
<feature type="domain" description="Retroviral polymerase SH3-like" evidence="4">
    <location>
        <begin position="78"/>
        <end position="116"/>
    </location>
</feature>
<feature type="domain" description="Reverse transcriptase Ty1/copia-type" evidence="3">
    <location>
        <begin position="297"/>
        <end position="420"/>
    </location>
</feature>
<evidence type="ECO:0000256" key="2">
    <source>
        <dbReference type="ARBA" id="ARBA00022801"/>
    </source>
</evidence>
<dbReference type="InterPro" id="IPR039537">
    <property type="entry name" value="Retrotran_Ty1/copia-like"/>
</dbReference>
<dbReference type="Pfam" id="PF25597">
    <property type="entry name" value="SH3_retrovirus"/>
    <property type="match status" value="1"/>
</dbReference>
<dbReference type="PANTHER" id="PTHR42648">
    <property type="entry name" value="TRANSPOSASE, PUTATIVE-RELATED"/>
    <property type="match status" value="1"/>
</dbReference>
<dbReference type="AlphaFoldDB" id="A0A699I042"/>
<dbReference type="GO" id="GO:0046872">
    <property type="term" value="F:metal ion binding"/>
    <property type="evidence" value="ECO:0007669"/>
    <property type="project" value="UniProtKB-KW"/>
</dbReference>
<evidence type="ECO:0000256" key="1">
    <source>
        <dbReference type="ARBA" id="ARBA00022723"/>
    </source>
</evidence>
<comment type="caution">
    <text evidence="5">The sequence shown here is derived from an EMBL/GenBank/DDBJ whole genome shotgun (WGS) entry which is preliminary data.</text>
</comment>
<dbReference type="Gene3D" id="3.30.420.10">
    <property type="entry name" value="Ribonuclease H-like superfamily/Ribonuclease H"/>
    <property type="match status" value="1"/>
</dbReference>
<evidence type="ECO:0000259" key="4">
    <source>
        <dbReference type="Pfam" id="PF25597"/>
    </source>
</evidence>
<accession>A0A699I042</accession>
<dbReference type="GO" id="GO:0003676">
    <property type="term" value="F:nucleic acid binding"/>
    <property type="evidence" value="ECO:0007669"/>
    <property type="project" value="InterPro"/>
</dbReference>
<dbReference type="GO" id="GO:0016787">
    <property type="term" value="F:hydrolase activity"/>
    <property type="evidence" value="ECO:0007669"/>
    <property type="project" value="UniProtKB-KW"/>
</dbReference>
<dbReference type="InterPro" id="IPR012337">
    <property type="entry name" value="RNaseH-like_sf"/>
</dbReference>
<dbReference type="PANTHER" id="PTHR42648:SF21">
    <property type="entry name" value="CYSTEINE-RICH RLK (RECEPTOR-LIKE PROTEIN KINASE) 8"/>
    <property type="match status" value="1"/>
</dbReference>
<dbReference type="InterPro" id="IPR036397">
    <property type="entry name" value="RNaseH_sf"/>
</dbReference>
<evidence type="ECO:0000313" key="5">
    <source>
        <dbReference type="EMBL" id="GEY92195.1"/>
    </source>
</evidence>
<dbReference type="SUPFAM" id="SSF53098">
    <property type="entry name" value="Ribonuclease H-like"/>
    <property type="match status" value="1"/>
</dbReference>
<keyword evidence="1" id="KW-0479">Metal-binding</keyword>
<name>A0A699I042_TANCI</name>
<proteinExistence type="predicted"/>
<dbReference type="InterPro" id="IPR013103">
    <property type="entry name" value="RVT_2"/>
</dbReference>
<reference evidence="5" key="1">
    <citation type="journal article" date="2019" name="Sci. Rep.">
        <title>Draft genome of Tanacetum cinerariifolium, the natural source of mosquito coil.</title>
        <authorList>
            <person name="Yamashiro T."/>
            <person name="Shiraishi A."/>
            <person name="Satake H."/>
            <person name="Nakayama K."/>
        </authorList>
    </citation>
    <scope>NUCLEOTIDE SEQUENCE</scope>
</reference>